<comment type="caution">
    <text evidence="2">The sequence shown here is derived from an EMBL/GenBank/DDBJ whole genome shotgun (WGS) entry which is preliminary data.</text>
</comment>
<evidence type="ECO:0000313" key="3">
    <source>
        <dbReference type="Proteomes" id="UP000642070"/>
    </source>
</evidence>
<feature type="transmembrane region" description="Helical" evidence="1">
    <location>
        <begin position="124"/>
        <end position="146"/>
    </location>
</feature>
<dbReference type="Proteomes" id="UP000642070">
    <property type="component" value="Unassembled WGS sequence"/>
</dbReference>
<keyword evidence="3" id="KW-1185">Reference proteome</keyword>
<accession>A0A917X2V4</accession>
<dbReference type="AlphaFoldDB" id="A0A917X2V4"/>
<name>A0A917X2V4_9ACTN</name>
<proteinExistence type="predicted"/>
<reference evidence="2" key="1">
    <citation type="journal article" date="2014" name="Int. J. Syst. Evol. Microbiol.">
        <title>Complete genome sequence of Corynebacterium casei LMG S-19264T (=DSM 44701T), isolated from a smear-ripened cheese.</title>
        <authorList>
            <consortium name="US DOE Joint Genome Institute (JGI-PGF)"/>
            <person name="Walter F."/>
            <person name="Albersmeier A."/>
            <person name="Kalinowski J."/>
            <person name="Ruckert C."/>
        </authorList>
    </citation>
    <scope>NUCLEOTIDE SEQUENCE</scope>
    <source>
        <strain evidence="2">JCM 19831</strain>
    </source>
</reference>
<gene>
    <name evidence="2" type="ORF">GCM10007977_067740</name>
</gene>
<keyword evidence="1" id="KW-0472">Membrane</keyword>
<sequence length="160" mass="17201">MFDRVQDIPAHPLFIHAAVVLVPLLGLVAILYAVWAGSRRHLRWPLIALAIATPGAVFAAKESGESFSQSPNFQAGELQEKIEQHEGFANNLFLVILGLALVALVMAFMLAVTSESVSLIKAPLAVHWVVVVLGVALSLAAFYYVFKAGDSGAKMVWSGF</sequence>
<dbReference type="RefSeq" id="WP_190254078.1">
    <property type="nucleotide sequence ID" value="NZ_BMPI01000039.1"/>
</dbReference>
<keyword evidence="1" id="KW-0812">Transmembrane</keyword>
<organism evidence="2 3">
    <name type="scientific">Dactylosporangium sucinum</name>
    <dbReference type="NCBI Taxonomy" id="1424081"/>
    <lineage>
        <taxon>Bacteria</taxon>
        <taxon>Bacillati</taxon>
        <taxon>Actinomycetota</taxon>
        <taxon>Actinomycetes</taxon>
        <taxon>Micromonosporales</taxon>
        <taxon>Micromonosporaceae</taxon>
        <taxon>Dactylosporangium</taxon>
    </lineage>
</organism>
<feature type="transmembrane region" description="Helical" evidence="1">
    <location>
        <begin position="13"/>
        <end position="35"/>
    </location>
</feature>
<evidence type="ECO:0008006" key="4">
    <source>
        <dbReference type="Google" id="ProtNLM"/>
    </source>
</evidence>
<keyword evidence="1" id="KW-1133">Transmembrane helix</keyword>
<feature type="transmembrane region" description="Helical" evidence="1">
    <location>
        <begin position="92"/>
        <end position="112"/>
    </location>
</feature>
<reference evidence="2" key="2">
    <citation type="submission" date="2020-09" db="EMBL/GenBank/DDBJ databases">
        <authorList>
            <person name="Sun Q."/>
            <person name="Ohkuma M."/>
        </authorList>
    </citation>
    <scope>NUCLEOTIDE SEQUENCE</scope>
    <source>
        <strain evidence="2">JCM 19831</strain>
    </source>
</reference>
<evidence type="ECO:0000256" key="1">
    <source>
        <dbReference type="SAM" id="Phobius"/>
    </source>
</evidence>
<evidence type="ECO:0000313" key="2">
    <source>
        <dbReference type="EMBL" id="GGM56450.1"/>
    </source>
</evidence>
<protein>
    <recommendedName>
        <fullName evidence="4">DUF2231 domain-containing protein</fullName>
    </recommendedName>
</protein>
<dbReference type="EMBL" id="BMPI01000039">
    <property type="protein sequence ID" value="GGM56450.1"/>
    <property type="molecule type" value="Genomic_DNA"/>
</dbReference>